<dbReference type="PROSITE" id="PS50005">
    <property type="entry name" value="TPR"/>
    <property type="match status" value="1"/>
</dbReference>
<name>A0ABS7DFZ6_9GAMM</name>
<feature type="signal peptide" evidence="2">
    <location>
        <begin position="1"/>
        <end position="28"/>
    </location>
</feature>
<feature type="chain" id="PRO_5046387202" description="Lipoprotein NlpI" evidence="2">
    <location>
        <begin position="29"/>
        <end position="324"/>
    </location>
</feature>
<keyword evidence="4" id="KW-1185">Reference proteome</keyword>
<dbReference type="InterPro" id="IPR011990">
    <property type="entry name" value="TPR-like_helical_dom_sf"/>
</dbReference>
<evidence type="ECO:0000256" key="1">
    <source>
        <dbReference type="PROSITE-ProRule" id="PRU00339"/>
    </source>
</evidence>
<dbReference type="RefSeq" id="WP_219937458.1">
    <property type="nucleotide sequence ID" value="NZ_JAGFNY010000012.1"/>
</dbReference>
<proteinExistence type="predicted"/>
<dbReference type="EMBL" id="JAGFNY010000012">
    <property type="protein sequence ID" value="MBW7570236.1"/>
    <property type="molecule type" value="Genomic_DNA"/>
</dbReference>
<dbReference type="PROSITE" id="PS51257">
    <property type="entry name" value="PROKAR_LIPOPROTEIN"/>
    <property type="match status" value="1"/>
</dbReference>
<comment type="caution">
    <text evidence="3">The sequence shown here is derived from an EMBL/GenBank/DDBJ whole genome shotgun (WGS) entry which is preliminary data.</text>
</comment>
<evidence type="ECO:0008006" key="5">
    <source>
        <dbReference type="Google" id="ProtNLM"/>
    </source>
</evidence>
<sequence length="324" mass="37342">MHTFIRSCTSLLCAGLFALILASCQSGGFDSSSNKLQGDFSVPAKYIYLVKTSYSTLNRDQNILTKLLMMLDSEQKNSVEKATIFYEAGLVYDDLGLESMARFMMMNAIVNKPDYAAAYELIGVYYLKDGRIADACDAFDSAIELDKNSKSMYPYLNRAYAMYYTKRYQKAYEDICEFYNADKRDPYRLLSKYIIESAYKGESEAIESLSNAYINNDLDVKSPFGIALINHTLGLISTDELFEKILEDKNRGDLMQEHLCEAYYYLGKQALKMGKDKLAYDYFKLSRSTDKYNFLEYRNSYLEMRSLEKKYNLLAPYSAEEREL</sequence>
<evidence type="ECO:0000313" key="3">
    <source>
        <dbReference type="EMBL" id="MBW7570236.1"/>
    </source>
</evidence>
<accession>A0ABS7DFZ6</accession>
<dbReference type="SMART" id="SM00028">
    <property type="entry name" value="TPR"/>
    <property type="match status" value="2"/>
</dbReference>
<reference evidence="3 4" key="1">
    <citation type="submission" date="2021-03" db="EMBL/GenBank/DDBJ databases">
        <title>Succinivibrio sp. nov. isolated from feces of cow.</title>
        <authorList>
            <person name="Choi J.-Y."/>
        </authorList>
    </citation>
    <scope>NUCLEOTIDE SEQUENCE [LARGE SCALE GENOMIC DNA]</scope>
    <source>
        <strain evidence="3 4">AGMB01872</strain>
    </source>
</reference>
<keyword evidence="1" id="KW-0802">TPR repeat</keyword>
<evidence type="ECO:0000256" key="2">
    <source>
        <dbReference type="SAM" id="SignalP"/>
    </source>
</evidence>
<organism evidence="3 4">
    <name type="scientific">Succinivibrio faecicola</name>
    <dbReference type="NCBI Taxonomy" id="2820300"/>
    <lineage>
        <taxon>Bacteria</taxon>
        <taxon>Pseudomonadati</taxon>
        <taxon>Pseudomonadota</taxon>
        <taxon>Gammaproteobacteria</taxon>
        <taxon>Aeromonadales</taxon>
        <taxon>Succinivibrionaceae</taxon>
        <taxon>Succinivibrio</taxon>
    </lineage>
</organism>
<dbReference type="Proteomes" id="UP000731465">
    <property type="component" value="Unassembled WGS sequence"/>
</dbReference>
<evidence type="ECO:0000313" key="4">
    <source>
        <dbReference type="Proteomes" id="UP000731465"/>
    </source>
</evidence>
<gene>
    <name evidence="3" type="ORF">J5V48_04935</name>
</gene>
<keyword evidence="2" id="KW-0732">Signal</keyword>
<dbReference type="SUPFAM" id="SSF48452">
    <property type="entry name" value="TPR-like"/>
    <property type="match status" value="1"/>
</dbReference>
<protein>
    <recommendedName>
        <fullName evidence="5">Lipoprotein NlpI</fullName>
    </recommendedName>
</protein>
<dbReference type="InterPro" id="IPR019734">
    <property type="entry name" value="TPR_rpt"/>
</dbReference>
<feature type="repeat" description="TPR" evidence="1">
    <location>
        <begin position="116"/>
        <end position="149"/>
    </location>
</feature>
<dbReference type="Gene3D" id="1.25.40.10">
    <property type="entry name" value="Tetratricopeptide repeat domain"/>
    <property type="match status" value="1"/>
</dbReference>